<feature type="domain" description="AAA+ ATPase" evidence="5">
    <location>
        <begin position="438"/>
        <end position="574"/>
    </location>
</feature>
<dbReference type="InterPro" id="IPR003593">
    <property type="entry name" value="AAA+_ATPase"/>
</dbReference>
<feature type="compositionally biased region" description="Low complexity" evidence="4">
    <location>
        <begin position="273"/>
        <end position="284"/>
    </location>
</feature>
<evidence type="ECO:0000256" key="3">
    <source>
        <dbReference type="ARBA" id="ARBA00023054"/>
    </source>
</evidence>
<dbReference type="GO" id="GO:0005778">
    <property type="term" value="C:peroxisomal membrane"/>
    <property type="evidence" value="ECO:0007669"/>
    <property type="project" value="TreeGrafter"/>
</dbReference>
<keyword evidence="3" id="KW-0175">Coiled coil</keyword>
<gene>
    <name evidence="6" type="ORF">TGP89_308960</name>
</gene>
<evidence type="ECO:0000256" key="2">
    <source>
        <dbReference type="ARBA" id="ARBA00022840"/>
    </source>
</evidence>
<dbReference type="InterPro" id="IPR027417">
    <property type="entry name" value="P-loop_NTPase"/>
</dbReference>
<feature type="region of interest" description="Disordered" evidence="4">
    <location>
        <begin position="883"/>
        <end position="916"/>
    </location>
</feature>
<dbReference type="VEuPathDB" id="ToxoDB:TGP89_308960"/>
<sequence length="1031" mass="112967">MTLHNLAGAERRGSSGLGTTTNMTSVNNAHALTTVHGPSGSGRSALCRTAGYFLSKTTGLFVLMVRCKLLAAEAVRFPIIKDLLVTVGVACALHAPSLLILDDLDALCGVVDAHNQTGPSLMDARSIQLSDFLADLLPSLAADVFFNGRARSYCGMDHQIASSLGQRRIPPGRLDAHAAVYPLPAFVVIATSQSPTTLNQSLRTSKLFGGEKIQLRNPATSRERDEVLRHLLRLQLQRHHRTQEDETARDRLRYMVDTEHYGGPLKAPGRKWSSTSTTRSPTGRPLQIHADVWESTAALSQKMEGFSLADFKALIRQAIVEAQYESSIELNERSTRAELEALGHQTLLWRAPRPNSTLETSPFPEKRSPRNGVLLRRRHVDRAYRDFTPRALQLKGFLKTDLTLQNVGGLDKVKEDLLDMLKMENTYGLVLRRAGVSIHRGVLLIGPPGCGKTFIAKAVVGDQEMRCLEVKGPELLSKYIGSSEAAVREVFTKAQQAKPCIVIFDEIDALATKRAADSSGVTDRVVNQLLCYLDGVEERQEVYVIATTSRPDLVDPALLRPGRLEKVCYCGLPTTRSQRLEILKVSTNITTLANDVSLEELEKTMPWEFSPADINAAVKSAQLAAVHELLGETSVDGLQDPLRMSSCEERKTEAVSDGTETTVDLLTEQSNRFGSFERRLKPLKPDPSSKRVPVSQHHLLLAVAATKPSMTPGEIHRYHRLYAPFLPPNYIEDIRALESQLSASTTHRDRSSTTRIDKTPSPPSEQTPSSATSSTGGGRCRMVKAFAPRIRAPAARSRSAPASAIVSSGGLRSDSREPIRSCSRRSFSLRFCGHRSGSFPPVMTAETVKSESPQDYGVEAKCSSGKSSDALFKSVAAARSNCKASHTERFSGKSSYKRSSTGGERHSNKAESVKMGVRSPRCLVQRHKFENTYSSMSRKSVDSQKHDSRSLLNSRTASWAESTGNALGHEIGISALWGAGEPSLQMMDDGKSAETRDAFGSTEVKQDTRKTTQKKKRRNRCCTALSRVALA</sequence>
<dbReference type="AlphaFoldDB" id="A0A086K815"/>
<dbReference type="GO" id="GO:0016558">
    <property type="term" value="P:protein import into peroxisome matrix"/>
    <property type="evidence" value="ECO:0007669"/>
    <property type="project" value="TreeGrafter"/>
</dbReference>
<dbReference type="InterPro" id="IPR050168">
    <property type="entry name" value="AAA_ATPase_domain"/>
</dbReference>
<comment type="caution">
    <text evidence="6">The sequence shown here is derived from an EMBL/GenBank/DDBJ whole genome shotgun (WGS) entry which is preliminary data.</text>
</comment>
<keyword evidence="6" id="KW-0378">Hydrolase</keyword>
<accession>A0A086K815</accession>
<dbReference type="InterPro" id="IPR003960">
    <property type="entry name" value="ATPase_AAA_CS"/>
</dbReference>
<protein>
    <submittedName>
        <fullName evidence="6">ATPase, AAA family protein</fullName>
        <ecNumber evidence="6">3.6.4.6</ecNumber>
    </submittedName>
</protein>
<name>A0A086K815_TOXGO</name>
<dbReference type="EMBL" id="AEYI02001182">
    <property type="protein sequence ID" value="KFG40533.1"/>
    <property type="molecule type" value="Genomic_DNA"/>
</dbReference>
<feature type="compositionally biased region" description="Basic and acidic residues" evidence="4">
    <location>
        <begin position="746"/>
        <end position="758"/>
    </location>
</feature>
<feature type="domain" description="AAA+ ATPase" evidence="5">
    <location>
        <begin position="29"/>
        <end position="133"/>
    </location>
</feature>
<dbReference type="EC" id="3.6.4.6" evidence="6"/>
<keyword evidence="1" id="KW-0547">Nucleotide-binding</keyword>
<evidence type="ECO:0000259" key="5">
    <source>
        <dbReference type="SMART" id="SM00382"/>
    </source>
</evidence>
<evidence type="ECO:0000256" key="4">
    <source>
        <dbReference type="SAM" id="MobiDB-lite"/>
    </source>
</evidence>
<reference evidence="6 7" key="1">
    <citation type="submission" date="2014-03" db="EMBL/GenBank/DDBJ databases">
        <authorList>
            <person name="Sibley D."/>
            <person name="Venepally P."/>
            <person name="Karamycheva S."/>
            <person name="Hadjithomas M."/>
            <person name="Khan A."/>
            <person name="Brunk B."/>
            <person name="Roos D."/>
            <person name="Caler E."/>
            <person name="Lorenzi H."/>
        </authorList>
    </citation>
    <scope>NUCLEOTIDE SEQUENCE [LARGE SCALE GENOMIC DNA]</scope>
    <source>
        <strain evidence="7">p89</strain>
    </source>
</reference>
<feature type="region of interest" description="Disordered" evidence="4">
    <location>
        <begin position="741"/>
        <end position="819"/>
    </location>
</feature>
<dbReference type="SMART" id="SM00382">
    <property type="entry name" value="AAA"/>
    <property type="match status" value="2"/>
</dbReference>
<dbReference type="GO" id="GO:0005524">
    <property type="term" value="F:ATP binding"/>
    <property type="evidence" value="ECO:0007669"/>
    <property type="project" value="UniProtKB-KW"/>
</dbReference>
<dbReference type="SUPFAM" id="SSF52540">
    <property type="entry name" value="P-loop containing nucleoside triphosphate hydrolases"/>
    <property type="match status" value="2"/>
</dbReference>
<dbReference type="InterPro" id="IPR003959">
    <property type="entry name" value="ATPase_AAA_core"/>
</dbReference>
<dbReference type="Proteomes" id="UP000028828">
    <property type="component" value="Unassembled WGS sequence"/>
</dbReference>
<feature type="compositionally biased region" description="Basic and acidic residues" evidence="4">
    <location>
        <begin position="903"/>
        <end position="912"/>
    </location>
</feature>
<dbReference type="Gene3D" id="1.10.8.60">
    <property type="match status" value="1"/>
</dbReference>
<evidence type="ECO:0000313" key="6">
    <source>
        <dbReference type="EMBL" id="KFG40533.1"/>
    </source>
</evidence>
<feature type="region of interest" description="Disordered" evidence="4">
    <location>
        <begin position="984"/>
        <end position="1019"/>
    </location>
</feature>
<feature type="region of interest" description="Disordered" evidence="4">
    <location>
        <begin position="265"/>
        <end position="284"/>
    </location>
</feature>
<keyword evidence="2" id="KW-0067">ATP-binding</keyword>
<feature type="compositionally biased region" description="Basic and acidic residues" evidence="4">
    <location>
        <begin position="988"/>
        <end position="997"/>
    </location>
</feature>
<dbReference type="OrthoDB" id="345979at2759"/>
<evidence type="ECO:0000313" key="7">
    <source>
        <dbReference type="Proteomes" id="UP000028828"/>
    </source>
</evidence>
<dbReference type="GO" id="GO:0005829">
    <property type="term" value="C:cytosol"/>
    <property type="evidence" value="ECO:0007669"/>
    <property type="project" value="TreeGrafter"/>
</dbReference>
<dbReference type="PANTHER" id="PTHR23077:SF12">
    <property type="entry name" value="PEROXISOMAL ATPASE PEX1"/>
    <property type="match status" value="1"/>
</dbReference>
<dbReference type="PANTHER" id="PTHR23077">
    <property type="entry name" value="AAA-FAMILY ATPASE"/>
    <property type="match status" value="1"/>
</dbReference>
<proteinExistence type="predicted"/>
<feature type="region of interest" description="Disordered" evidence="4">
    <location>
        <begin position="1"/>
        <end position="20"/>
    </location>
</feature>
<dbReference type="Pfam" id="PF00004">
    <property type="entry name" value="AAA"/>
    <property type="match status" value="1"/>
</dbReference>
<dbReference type="PROSITE" id="PS00674">
    <property type="entry name" value="AAA"/>
    <property type="match status" value="1"/>
</dbReference>
<feature type="compositionally biased region" description="Polar residues" evidence="4">
    <location>
        <begin position="892"/>
        <end position="902"/>
    </location>
</feature>
<dbReference type="Gene3D" id="3.40.50.300">
    <property type="entry name" value="P-loop containing nucleotide triphosphate hydrolases"/>
    <property type="match status" value="1"/>
</dbReference>
<dbReference type="FunFam" id="3.40.50.300:FF:001025">
    <property type="entry name" value="ATPase family, AAA domain-containing 2B"/>
    <property type="match status" value="1"/>
</dbReference>
<feature type="compositionally biased region" description="Low complexity" evidence="4">
    <location>
        <begin position="787"/>
        <end position="805"/>
    </location>
</feature>
<organism evidence="6 7">
    <name type="scientific">Toxoplasma gondii p89</name>
    <dbReference type="NCBI Taxonomy" id="943119"/>
    <lineage>
        <taxon>Eukaryota</taxon>
        <taxon>Sar</taxon>
        <taxon>Alveolata</taxon>
        <taxon>Apicomplexa</taxon>
        <taxon>Conoidasida</taxon>
        <taxon>Coccidia</taxon>
        <taxon>Eucoccidiorida</taxon>
        <taxon>Eimeriorina</taxon>
        <taxon>Sarcocystidae</taxon>
        <taxon>Toxoplasma</taxon>
    </lineage>
</organism>
<dbReference type="GO" id="GO:0016887">
    <property type="term" value="F:ATP hydrolysis activity"/>
    <property type="evidence" value="ECO:0007669"/>
    <property type="project" value="InterPro"/>
</dbReference>
<evidence type="ECO:0000256" key="1">
    <source>
        <dbReference type="ARBA" id="ARBA00022741"/>
    </source>
</evidence>